<dbReference type="RefSeq" id="WP_010958477.1">
    <property type="nucleotide sequence ID" value="NC_002971.4"/>
</dbReference>
<dbReference type="HOGENOM" id="CLU_007383_1_0_6"/>
<name>Q83AP4_COXBU</name>
<dbReference type="PANTHER" id="PTHR43245:SF23">
    <property type="entry name" value="NAD(P)-BINDING DOMAIN-CONTAINING PROTEIN"/>
    <property type="match status" value="1"/>
</dbReference>
<dbReference type="CDD" id="cd08946">
    <property type="entry name" value="SDR_e"/>
    <property type="match status" value="1"/>
</dbReference>
<dbReference type="AlphaFoldDB" id="Q83AP4"/>
<dbReference type="RefSeq" id="NP_820816.2">
    <property type="nucleotide sequence ID" value="NC_002971.4"/>
</dbReference>
<gene>
    <name evidence="2" type="ordered locus">CBU_1837</name>
</gene>
<dbReference type="PANTHER" id="PTHR43245">
    <property type="entry name" value="BIFUNCTIONAL POLYMYXIN RESISTANCE PROTEIN ARNA"/>
    <property type="match status" value="1"/>
</dbReference>
<dbReference type="Pfam" id="PF01370">
    <property type="entry name" value="Epimerase"/>
    <property type="match status" value="1"/>
</dbReference>
<dbReference type="OrthoDB" id="9801785at2"/>
<reference evidence="2 3" key="1">
    <citation type="journal article" date="2003" name="Proc. Natl. Acad. Sci. U.S.A.">
        <title>Complete genome sequence of the Q-fever pathogen, Coxiella burnetii.</title>
        <authorList>
            <person name="Seshadri R."/>
            <person name="Paulsen I.T."/>
            <person name="Eisen J.A."/>
            <person name="Read T.D."/>
            <person name="Nelson K.E."/>
            <person name="Nelson W.C."/>
            <person name="Ward N.L."/>
            <person name="Tettelin H."/>
            <person name="Davidsen T.M."/>
            <person name="Beanan M.J."/>
            <person name="Deboy R.T."/>
            <person name="Daugherty S.C."/>
            <person name="Brinkac L.M."/>
            <person name="Madupu R."/>
            <person name="Dodson R.J."/>
            <person name="Khouri H.M."/>
            <person name="Lee K.H."/>
            <person name="Carty H.A."/>
            <person name="Scanlan D."/>
            <person name="Heinzen R.A."/>
            <person name="Thompson H.A."/>
            <person name="Samuel J.E."/>
            <person name="Fraser C.M."/>
            <person name="Heidelberg J.F."/>
        </authorList>
    </citation>
    <scope>NUCLEOTIDE SEQUENCE [LARGE SCALE GENOMIC DNA]</scope>
    <source>
        <strain evidence="3">RSA 493 / Nine Mile phase I</strain>
    </source>
</reference>
<dbReference type="EMBL" id="AE016828">
    <property type="protein sequence ID" value="AAO91330.2"/>
    <property type="molecule type" value="Genomic_DNA"/>
</dbReference>
<dbReference type="eggNOG" id="COG0451">
    <property type="taxonomic scope" value="Bacteria"/>
</dbReference>
<dbReference type="GeneID" id="1209749"/>
<dbReference type="STRING" id="227377.CBU_1837"/>
<dbReference type="PATRIC" id="fig|227377.7.peg.1820"/>
<dbReference type="GO" id="GO:0003978">
    <property type="term" value="F:UDP-glucose 4-epimerase activity"/>
    <property type="evidence" value="ECO:0007669"/>
    <property type="project" value="UniProtKB-EC"/>
</dbReference>
<reference evidence="2 3" key="2">
    <citation type="journal article" date="2009" name="Infect. Immun.">
        <title>Comparative genomics reveal extensive transposon-mediated genomic plasticity and diversity among potential effector proteins within the genus Coxiella.</title>
        <authorList>
            <person name="Beare P.A."/>
            <person name="Unsworth N."/>
            <person name="Andoh M."/>
            <person name="Voth D.E."/>
            <person name="Omsland A."/>
            <person name="Gilk S.D."/>
            <person name="Williams K.P."/>
            <person name="Sobral B.W."/>
            <person name="Kupko J.J.III."/>
            <person name="Porcella S.F."/>
            <person name="Samuel J.E."/>
            <person name="Heinzen R.A."/>
        </authorList>
    </citation>
    <scope>NUCLEOTIDE SEQUENCE [LARGE SCALE GENOMIC DNA]</scope>
    <source>
        <strain evidence="3">RSA 493 / Nine Mile phase I</strain>
    </source>
</reference>
<organism evidence="2 3">
    <name type="scientific">Coxiella burnetii (strain RSA 493 / Nine Mile phase I)</name>
    <dbReference type="NCBI Taxonomy" id="227377"/>
    <lineage>
        <taxon>Bacteria</taxon>
        <taxon>Pseudomonadati</taxon>
        <taxon>Pseudomonadota</taxon>
        <taxon>Gammaproteobacteria</taxon>
        <taxon>Legionellales</taxon>
        <taxon>Coxiellaceae</taxon>
        <taxon>Coxiella</taxon>
    </lineage>
</organism>
<keyword evidence="2" id="KW-0413">Isomerase</keyword>
<dbReference type="InterPro" id="IPR050177">
    <property type="entry name" value="Lipid_A_modif_metabolic_enz"/>
</dbReference>
<dbReference type="Gene3D" id="3.40.50.720">
    <property type="entry name" value="NAD(P)-binding Rossmann-like Domain"/>
    <property type="match status" value="1"/>
</dbReference>
<evidence type="ECO:0000259" key="1">
    <source>
        <dbReference type="Pfam" id="PF01370"/>
    </source>
</evidence>
<dbReference type="EnsemblBacteria" id="AAO91330">
    <property type="protein sequence ID" value="AAO91330"/>
    <property type="gene ID" value="CBU_1837"/>
</dbReference>
<dbReference type="EC" id="5.1.3.2" evidence="2"/>
<protein>
    <submittedName>
        <fullName evidence="2">UDP-glucose 4-epimerase</fullName>
        <ecNumber evidence="2">5.1.3.2</ecNumber>
    </submittedName>
</protein>
<dbReference type="Proteomes" id="UP000002671">
    <property type="component" value="Chromosome"/>
</dbReference>
<proteinExistence type="predicted"/>
<dbReference type="InterPro" id="IPR036291">
    <property type="entry name" value="NAD(P)-bd_dom_sf"/>
</dbReference>
<dbReference type="SUPFAM" id="SSF51735">
    <property type="entry name" value="NAD(P)-binding Rossmann-fold domains"/>
    <property type="match status" value="1"/>
</dbReference>
<dbReference type="FunFam" id="3.40.50.720:FF:001312">
    <property type="entry name" value="UDP-glucose 4-epimerase"/>
    <property type="match status" value="1"/>
</dbReference>
<keyword evidence="3" id="KW-1185">Reference proteome</keyword>
<evidence type="ECO:0000313" key="2">
    <source>
        <dbReference type="EMBL" id="AAO91330.2"/>
    </source>
</evidence>
<dbReference type="InterPro" id="IPR001509">
    <property type="entry name" value="Epimerase_deHydtase"/>
</dbReference>
<sequence>MIMETVLVTGAGGYIGSVLVPKLLNKGYHVKAVDRFYFGSDKLSQHPHLELINEDVRRLQPSLFTNVDYVIDLAAVSNDPSGDIFEKATWEINHQARVQSATLAKQQKVKRYILPSSCSIYGFQKGAVDETAKTNPLTTYAKANEKAEKEILPLATDDFTVTVMRQATVYGYSPRMRFDLAINGMVYGAWEDKCIPLMRDGTQYRPMVHVQDTTDVMVLLLQADASEINGQIINVGCEEQNYQLQPLGQLIAEVVGQKLDEKIAIEWYGDPDHRSYYVSFDKIKRILNWQPQWDAAKGAVELIEKLKNNQLQKTAETITLNWYQELEKWHRILQPVIKYDGILNIK</sequence>
<dbReference type="KEGG" id="cbu:CBU_1837"/>
<evidence type="ECO:0000313" key="3">
    <source>
        <dbReference type="Proteomes" id="UP000002671"/>
    </source>
</evidence>
<accession>Q83AP4</accession>
<feature type="domain" description="NAD-dependent epimerase/dehydratase" evidence="1">
    <location>
        <begin position="6"/>
        <end position="236"/>
    </location>
</feature>